<feature type="compositionally biased region" description="Low complexity" evidence="1">
    <location>
        <begin position="50"/>
        <end position="67"/>
    </location>
</feature>
<feature type="compositionally biased region" description="Low complexity" evidence="1">
    <location>
        <begin position="86"/>
        <end position="97"/>
    </location>
</feature>
<protein>
    <submittedName>
        <fullName evidence="2">Uncharacterized protein</fullName>
    </submittedName>
</protein>
<sequence length="103" mass="10654">MRASACDNRLQIGRAARGRGRDWKEFLPDVSRRWPSPLRGPHNGLPPSPAAAGAAFRAGRGKAGATASPTMGWIGDTPCGIPPTRCPDASPPAAASPCAPPRC</sequence>
<dbReference type="EMBL" id="CAADIG010000025">
    <property type="protein sequence ID" value="VFR48086.1"/>
    <property type="molecule type" value="Genomic_DNA"/>
</dbReference>
<dbReference type="AlphaFoldDB" id="A0A484RDN1"/>
<feature type="region of interest" description="Disordered" evidence="1">
    <location>
        <begin position="32"/>
        <end position="103"/>
    </location>
</feature>
<evidence type="ECO:0000313" key="3">
    <source>
        <dbReference type="EMBL" id="VFR59009.1"/>
    </source>
</evidence>
<dbReference type="EMBL" id="CAADID010000007">
    <property type="protein sequence ID" value="VFR59009.1"/>
    <property type="molecule type" value="Genomic_DNA"/>
</dbReference>
<reference evidence="2" key="1">
    <citation type="submission" date="2019-03" db="EMBL/GenBank/DDBJ databases">
        <authorList>
            <person name="Danneels B."/>
        </authorList>
    </citation>
    <scope>NUCLEOTIDE SEQUENCE</scope>
</reference>
<proteinExistence type="predicted"/>
<evidence type="ECO:0000313" key="2">
    <source>
        <dbReference type="EMBL" id="VFR48086.1"/>
    </source>
</evidence>
<evidence type="ECO:0000256" key="1">
    <source>
        <dbReference type="SAM" id="MobiDB-lite"/>
    </source>
</evidence>
<name>A0A484RDN1_9ZZZZ</name>
<organism evidence="2">
    <name type="scientific">plant metagenome</name>
    <dbReference type="NCBI Taxonomy" id="1297885"/>
    <lineage>
        <taxon>unclassified sequences</taxon>
        <taxon>metagenomes</taxon>
        <taxon>organismal metagenomes</taxon>
    </lineage>
</organism>
<accession>A0A484RDN1</accession>
<gene>
    <name evidence="2" type="ORF">ANT2_1967</name>
    <name evidence="3" type="ORF">ANT3_1969</name>
</gene>